<dbReference type="CDD" id="cd00158">
    <property type="entry name" value="RHOD"/>
    <property type="match status" value="2"/>
</dbReference>
<sequence>MRSTKKWEVRRVRKPRVPFRSWTAVALVLGVLVASSALTQQSVAQSVVTIMTAKLMEPNQKTPEVSTDELFKILADRSATVFDARPRLEYAVSHIPGALNVAPKPGVPMSLYVSDVNEIGRILGGNKETPIVLYCNGPFCGKSKRLGDELVAAGYTNVRRYQLGIPTWRALVGLTAIELEGALYVFRGDKTAVFIDARDPEEFKAGTIPGARNLPDRLVLPGKDVGEVAKAKDDGRLPMEDHNTRIVVIGKDSAQARHVAEAIAREAFHNVAYFVGTFDTLKSVIR</sequence>
<evidence type="ECO:0000259" key="1">
    <source>
        <dbReference type="PROSITE" id="PS50206"/>
    </source>
</evidence>
<dbReference type="PANTHER" id="PTHR43031">
    <property type="entry name" value="FAD-DEPENDENT OXIDOREDUCTASE"/>
    <property type="match status" value="1"/>
</dbReference>
<dbReference type="GO" id="GO:0016740">
    <property type="term" value="F:transferase activity"/>
    <property type="evidence" value="ECO:0007669"/>
    <property type="project" value="UniProtKB-KW"/>
</dbReference>
<proteinExistence type="predicted"/>
<dbReference type="AlphaFoldDB" id="A0A537JKJ5"/>
<name>A0A537JKJ5_9BACT</name>
<dbReference type="InterPro" id="IPR001763">
    <property type="entry name" value="Rhodanese-like_dom"/>
</dbReference>
<organism evidence="2 3">
    <name type="scientific">Candidatus Segetimicrobium genomatis</name>
    <dbReference type="NCBI Taxonomy" id="2569760"/>
    <lineage>
        <taxon>Bacteria</taxon>
        <taxon>Bacillati</taxon>
        <taxon>Candidatus Sysuimicrobiota</taxon>
        <taxon>Candidatus Sysuimicrobiia</taxon>
        <taxon>Candidatus Sysuimicrobiales</taxon>
        <taxon>Candidatus Segetimicrobiaceae</taxon>
        <taxon>Candidatus Segetimicrobium</taxon>
    </lineage>
</organism>
<dbReference type="EMBL" id="VBAO01000048">
    <property type="protein sequence ID" value="TMI84075.1"/>
    <property type="molecule type" value="Genomic_DNA"/>
</dbReference>
<dbReference type="SMART" id="SM00450">
    <property type="entry name" value="RHOD"/>
    <property type="match status" value="2"/>
</dbReference>
<protein>
    <submittedName>
        <fullName evidence="2">Sulfur transferase</fullName>
    </submittedName>
</protein>
<reference evidence="2 3" key="1">
    <citation type="journal article" date="2019" name="Nat. Microbiol.">
        <title>Mediterranean grassland soil C-N compound turnover is dependent on rainfall and depth, and is mediated by genomically divergent microorganisms.</title>
        <authorList>
            <person name="Diamond S."/>
            <person name="Andeer P.F."/>
            <person name="Li Z."/>
            <person name="Crits-Christoph A."/>
            <person name="Burstein D."/>
            <person name="Anantharaman K."/>
            <person name="Lane K.R."/>
            <person name="Thomas B.C."/>
            <person name="Pan C."/>
            <person name="Northen T.R."/>
            <person name="Banfield J.F."/>
        </authorList>
    </citation>
    <scope>NUCLEOTIDE SEQUENCE [LARGE SCALE GENOMIC DNA]</scope>
    <source>
        <strain evidence="2">NP_7</strain>
    </source>
</reference>
<dbReference type="Gene3D" id="3.40.250.10">
    <property type="entry name" value="Rhodanese-like domain"/>
    <property type="match status" value="2"/>
</dbReference>
<comment type="caution">
    <text evidence="2">The sequence shown here is derived from an EMBL/GenBank/DDBJ whole genome shotgun (WGS) entry which is preliminary data.</text>
</comment>
<keyword evidence="2" id="KW-0808">Transferase</keyword>
<accession>A0A537JKJ5</accession>
<dbReference type="InterPro" id="IPR050229">
    <property type="entry name" value="GlpE_sulfurtransferase"/>
</dbReference>
<dbReference type="PANTHER" id="PTHR43031:SF7">
    <property type="entry name" value="NITRIC OXIDE REDUCTASE FLRD-NAD(+) REDUCTASE"/>
    <property type="match status" value="1"/>
</dbReference>
<evidence type="ECO:0000313" key="3">
    <source>
        <dbReference type="Proteomes" id="UP000320048"/>
    </source>
</evidence>
<feature type="domain" description="Rhodanese" evidence="1">
    <location>
        <begin position="75"/>
        <end position="177"/>
    </location>
</feature>
<dbReference type="InterPro" id="IPR036873">
    <property type="entry name" value="Rhodanese-like_dom_sf"/>
</dbReference>
<feature type="domain" description="Rhodanese" evidence="1">
    <location>
        <begin position="188"/>
        <end position="283"/>
    </location>
</feature>
<gene>
    <name evidence="2" type="ORF">E6H04_01870</name>
</gene>
<evidence type="ECO:0000313" key="2">
    <source>
        <dbReference type="EMBL" id="TMI84075.1"/>
    </source>
</evidence>
<dbReference type="PROSITE" id="PS50206">
    <property type="entry name" value="RHODANESE_3"/>
    <property type="match status" value="2"/>
</dbReference>
<dbReference type="Pfam" id="PF00581">
    <property type="entry name" value="Rhodanese"/>
    <property type="match status" value="2"/>
</dbReference>
<dbReference type="SUPFAM" id="SSF52821">
    <property type="entry name" value="Rhodanese/Cell cycle control phosphatase"/>
    <property type="match status" value="2"/>
</dbReference>
<dbReference type="Proteomes" id="UP000320048">
    <property type="component" value="Unassembled WGS sequence"/>
</dbReference>